<proteinExistence type="predicted"/>
<dbReference type="EMBL" id="CP002696">
    <property type="protein sequence ID" value="AEE17372.1"/>
    <property type="molecule type" value="Genomic_DNA"/>
</dbReference>
<dbReference type="eggNOG" id="ENOG5033X70">
    <property type="taxonomic scope" value="Bacteria"/>
</dbReference>
<evidence type="ECO:0008006" key="4">
    <source>
        <dbReference type="Google" id="ProtNLM"/>
    </source>
</evidence>
<organism evidence="2 3">
    <name type="scientific">Treponema brennaborense (strain DSM 12168 / CIP 105900 / DD5/3)</name>
    <dbReference type="NCBI Taxonomy" id="906968"/>
    <lineage>
        <taxon>Bacteria</taxon>
        <taxon>Pseudomonadati</taxon>
        <taxon>Spirochaetota</taxon>
        <taxon>Spirochaetia</taxon>
        <taxon>Spirochaetales</taxon>
        <taxon>Treponemataceae</taxon>
        <taxon>Treponema</taxon>
    </lineage>
</organism>
<dbReference type="HOGENOM" id="CLU_041913_0_0_12"/>
<dbReference type="STRING" id="906968.Trebr_1954"/>
<protein>
    <recommendedName>
        <fullName evidence="4">Lipoprotein</fullName>
    </recommendedName>
</protein>
<dbReference type="OrthoDB" id="354488at2"/>
<feature type="signal peptide" evidence="1">
    <location>
        <begin position="1"/>
        <end position="22"/>
    </location>
</feature>
<feature type="chain" id="PRO_5003316648" description="Lipoprotein" evidence="1">
    <location>
        <begin position="23"/>
        <end position="459"/>
    </location>
</feature>
<sequence>MYRRVSLCVVTALLLGSAVPCAALYNRLGIPDSSEIRRTVRSEWCDAPVSQVREKSPVLVPNDVGTVFQVRTEETETEQFVIVAPQRKLAVDVYTEKGVHASSIDIYPADAPGSWVLIRSRKTGEPLRVRFYFAADSGVYVQFRPFAHKVVADFVVFGAYAARGVPVGIPFEQLYSASFMEIYTLTEKTLPWSYADIVPGLYHPVLQMIAVIRENLERIAPADDAAYDENGEPVFISSGKTRTVPASETEAGKLSVSSAGFLKWIVDGLVVPLAGSYTKIEPLKTATVEYRSGSLSDVLSSEYNLSFSLDWTRNLAAAALSVYTGKTYYFDSSGADVISEPFSAEIGASGPVNALGYVADTGYRIEALKPLLYVFAAEEPGRFFLGAVLQTDAGRGELPEVRFFTECAAIFPYFDRNGAFSAAVFENGVEMTLDSFIRKYPETYVHLVRVNASERFFPQ</sequence>
<keyword evidence="1" id="KW-0732">Signal</keyword>
<dbReference type="KEGG" id="tbe:Trebr_1954"/>
<gene>
    <name evidence="2" type="ordered locus">Trebr_1954</name>
</gene>
<dbReference type="AlphaFoldDB" id="F4LJC7"/>
<accession>F4LJC7</accession>
<evidence type="ECO:0000313" key="3">
    <source>
        <dbReference type="Proteomes" id="UP000006546"/>
    </source>
</evidence>
<dbReference type="RefSeq" id="WP_013759076.1">
    <property type="nucleotide sequence ID" value="NC_015500.1"/>
</dbReference>
<dbReference type="Proteomes" id="UP000006546">
    <property type="component" value="Chromosome"/>
</dbReference>
<reference evidence="3" key="1">
    <citation type="submission" date="2011-04" db="EMBL/GenBank/DDBJ databases">
        <title>The complete genome of Treponema brennaborense DSM 12168.</title>
        <authorList>
            <person name="Lucas S."/>
            <person name="Han J."/>
            <person name="Lapidus A."/>
            <person name="Bruce D."/>
            <person name="Goodwin L."/>
            <person name="Pitluck S."/>
            <person name="Peters L."/>
            <person name="Kyrpides N."/>
            <person name="Mavromatis K."/>
            <person name="Ivanova N."/>
            <person name="Mikhailova N."/>
            <person name="Pagani I."/>
            <person name="Teshima H."/>
            <person name="Detter J.C."/>
            <person name="Tapia R."/>
            <person name="Han C."/>
            <person name="Land M."/>
            <person name="Hauser L."/>
            <person name="Markowitz V."/>
            <person name="Cheng J.-F."/>
            <person name="Hugenholtz P."/>
            <person name="Woyke T."/>
            <person name="Wu D."/>
            <person name="Gronow S."/>
            <person name="Wellnitz S."/>
            <person name="Brambilla E."/>
            <person name="Klenk H.-P."/>
            <person name="Eisen J.A."/>
        </authorList>
    </citation>
    <scope>NUCLEOTIDE SEQUENCE [LARGE SCALE GENOMIC DNA]</scope>
    <source>
        <strain evidence="3">DSM 12168 / CIP 105900 / DD5/3</strain>
    </source>
</reference>
<evidence type="ECO:0000256" key="1">
    <source>
        <dbReference type="SAM" id="SignalP"/>
    </source>
</evidence>
<name>F4LJC7_TREBD</name>
<evidence type="ECO:0000313" key="2">
    <source>
        <dbReference type="EMBL" id="AEE17372.1"/>
    </source>
</evidence>
<keyword evidence="3" id="KW-1185">Reference proteome</keyword>